<keyword evidence="2" id="KW-0732">Signal</keyword>
<keyword evidence="5" id="KW-1185">Reference proteome</keyword>
<evidence type="ECO:0000256" key="2">
    <source>
        <dbReference type="ARBA" id="ARBA00022729"/>
    </source>
</evidence>
<dbReference type="InterPro" id="IPR004682">
    <property type="entry name" value="TRAP_DctP"/>
</dbReference>
<organism evidence="4 5">
    <name type="scientific">Paracoccus mangrovi</name>
    <dbReference type="NCBI Taxonomy" id="1715645"/>
    <lineage>
        <taxon>Bacteria</taxon>
        <taxon>Pseudomonadati</taxon>
        <taxon>Pseudomonadota</taxon>
        <taxon>Alphaproteobacteria</taxon>
        <taxon>Rhodobacterales</taxon>
        <taxon>Paracoccaceae</taxon>
        <taxon>Paracoccus</taxon>
    </lineage>
</organism>
<evidence type="ECO:0000313" key="4">
    <source>
        <dbReference type="EMBL" id="MFC3528116.1"/>
    </source>
</evidence>
<dbReference type="SUPFAM" id="SSF53850">
    <property type="entry name" value="Periplasmic binding protein-like II"/>
    <property type="match status" value="1"/>
</dbReference>
<dbReference type="Proteomes" id="UP001595721">
    <property type="component" value="Unassembled WGS sequence"/>
</dbReference>
<reference evidence="5" key="1">
    <citation type="journal article" date="2019" name="Int. J. Syst. Evol. Microbiol.">
        <title>The Global Catalogue of Microorganisms (GCM) 10K type strain sequencing project: providing services to taxonomists for standard genome sequencing and annotation.</title>
        <authorList>
            <consortium name="The Broad Institute Genomics Platform"/>
            <consortium name="The Broad Institute Genome Sequencing Center for Infectious Disease"/>
            <person name="Wu L."/>
            <person name="Ma J."/>
        </authorList>
    </citation>
    <scope>NUCLEOTIDE SEQUENCE [LARGE SCALE GENOMIC DNA]</scope>
    <source>
        <strain evidence="5">KCTC 42899</strain>
    </source>
</reference>
<accession>A0ABV7R1D3</accession>
<dbReference type="PANTHER" id="PTHR33376:SF2">
    <property type="entry name" value="DICARBOXYLATE-BINDING PERIPLASMIC PROTEIN"/>
    <property type="match status" value="1"/>
</dbReference>
<keyword evidence="3" id="KW-0574">Periplasm</keyword>
<dbReference type="PIRSF" id="PIRSF006470">
    <property type="entry name" value="DctB"/>
    <property type="match status" value="1"/>
</dbReference>
<dbReference type="InterPro" id="IPR018389">
    <property type="entry name" value="DctP_fam"/>
</dbReference>
<evidence type="ECO:0000313" key="5">
    <source>
        <dbReference type="Proteomes" id="UP001595721"/>
    </source>
</evidence>
<dbReference type="EMBL" id="JBHRXJ010000004">
    <property type="protein sequence ID" value="MFC3528116.1"/>
    <property type="molecule type" value="Genomic_DNA"/>
</dbReference>
<sequence length="351" mass="38299">MFRILAASGRAGTARPRRQPAAKWEEMMNIRNVALAATSALALLAGAAHAQVNLKLANALTEDHPTSAALKQFAKEVEEKTDGEVRIRLFLNGVLGDEREVLEQLQNGAVDITRVSAANLENFNPIYRAFNLPYIFRDKDHFYSVMGGPIADEVYQATADSGFVGLTFFDSGARSFYTKSKPINTPEDLVGQKIRVINSNASIRMVELMGGTPTPLPYGEIYTALQQGVIDGAENNPTALTIGRHGEVAKFYSQDEHQRIPDFLVIANRSMEKLTPEQQAVVKEAAVNATASFRELWDQAIDDAIAKAEAEGVTFNTPDPAPFRAKVEPLIAEFKADPAIGPLVAKIIDSQ</sequence>
<gene>
    <name evidence="4" type="ORF">ACFOMH_07985</name>
</gene>
<dbReference type="CDD" id="cd13671">
    <property type="entry name" value="PBP2_TRAP_SBP_like_3"/>
    <property type="match status" value="1"/>
</dbReference>
<dbReference type="PANTHER" id="PTHR33376">
    <property type="match status" value="1"/>
</dbReference>
<dbReference type="Gene3D" id="3.40.190.170">
    <property type="entry name" value="Bacterial extracellular solute-binding protein, family 7"/>
    <property type="match status" value="1"/>
</dbReference>
<comment type="caution">
    <text evidence="4">The sequence shown here is derived from an EMBL/GenBank/DDBJ whole genome shotgun (WGS) entry which is preliminary data.</text>
</comment>
<dbReference type="NCBIfam" id="NF037995">
    <property type="entry name" value="TRAP_S1"/>
    <property type="match status" value="1"/>
</dbReference>
<dbReference type="RefSeq" id="WP_377743757.1">
    <property type="nucleotide sequence ID" value="NZ_JBHRXJ010000004.1"/>
</dbReference>
<evidence type="ECO:0000256" key="1">
    <source>
        <dbReference type="ARBA" id="ARBA00004418"/>
    </source>
</evidence>
<proteinExistence type="predicted"/>
<comment type="subcellular location">
    <subcellularLocation>
        <location evidence="1">Periplasm</location>
    </subcellularLocation>
</comment>
<protein>
    <submittedName>
        <fullName evidence="4">TRAP transporter substrate-binding protein</fullName>
    </submittedName>
</protein>
<dbReference type="NCBIfam" id="TIGR00787">
    <property type="entry name" value="dctP"/>
    <property type="match status" value="1"/>
</dbReference>
<name>A0ABV7R1D3_9RHOB</name>
<evidence type="ECO:0000256" key="3">
    <source>
        <dbReference type="ARBA" id="ARBA00022764"/>
    </source>
</evidence>
<dbReference type="InterPro" id="IPR038404">
    <property type="entry name" value="TRAP_DctP_sf"/>
</dbReference>
<dbReference type="Pfam" id="PF03480">
    <property type="entry name" value="DctP"/>
    <property type="match status" value="1"/>
</dbReference>